<evidence type="ECO:0000256" key="11">
    <source>
        <dbReference type="ARBA" id="ARBA00022998"/>
    </source>
</evidence>
<evidence type="ECO:0000256" key="12">
    <source>
        <dbReference type="ARBA" id="ARBA00023136"/>
    </source>
</evidence>
<feature type="transmembrane region" description="Helical" evidence="15">
    <location>
        <begin position="335"/>
        <end position="356"/>
    </location>
</feature>
<evidence type="ECO:0000256" key="15">
    <source>
        <dbReference type="SAM" id="Phobius"/>
    </source>
</evidence>
<keyword evidence="8" id="KW-0067">ATP-binding</keyword>
<dbReference type="PROSITE" id="PS00452">
    <property type="entry name" value="GUANYLATE_CYCLASE_1"/>
    <property type="match status" value="1"/>
</dbReference>
<dbReference type="Pfam" id="PF00211">
    <property type="entry name" value="Guanylate_cyc"/>
    <property type="match status" value="2"/>
</dbReference>
<dbReference type="Gene3D" id="3.30.70.1230">
    <property type="entry name" value="Nucleotide cyclase"/>
    <property type="match status" value="2"/>
</dbReference>
<reference evidence="17 18" key="1">
    <citation type="submission" date="2024-03" db="EMBL/GenBank/DDBJ databases">
        <title>The Acrasis kona genome and developmental transcriptomes reveal deep origins of eukaryotic multicellular pathways.</title>
        <authorList>
            <person name="Sheikh S."/>
            <person name="Fu C.-J."/>
            <person name="Brown M.W."/>
            <person name="Baldauf S.L."/>
        </authorList>
    </citation>
    <scope>NUCLEOTIDE SEQUENCE [LARGE SCALE GENOMIC DNA]</scope>
    <source>
        <strain evidence="17 18">ATCC MYA-3509</strain>
    </source>
</reference>
<dbReference type="GO" id="GO:0006171">
    <property type="term" value="P:cAMP biosynthetic process"/>
    <property type="evidence" value="ECO:0007669"/>
    <property type="project" value="UniProtKB-KW"/>
</dbReference>
<keyword evidence="13 14" id="KW-0456">Lyase</keyword>
<evidence type="ECO:0000259" key="16">
    <source>
        <dbReference type="PROSITE" id="PS50125"/>
    </source>
</evidence>
<evidence type="ECO:0000256" key="7">
    <source>
        <dbReference type="ARBA" id="ARBA00022741"/>
    </source>
</evidence>
<comment type="caution">
    <text evidence="17">The sequence shown here is derived from an EMBL/GenBank/DDBJ whole genome shotgun (WGS) entry which is preliminary data.</text>
</comment>
<feature type="domain" description="Guanylate cyclase" evidence="16">
    <location>
        <begin position="74"/>
        <end position="204"/>
    </location>
</feature>
<dbReference type="EMBL" id="JAOPGA020000821">
    <property type="protein sequence ID" value="KAL0482142.1"/>
    <property type="molecule type" value="Genomic_DNA"/>
</dbReference>
<evidence type="ECO:0000256" key="5">
    <source>
        <dbReference type="ARBA" id="ARBA00022692"/>
    </source>
</evidence>
<evidence type="ECO:0000256" key="9">
    <source>
        <dbReference type="ARBA" id="ARBA00022842"/>
    </source>
</evidence>
<protein>
    <recommendedName>
        <fullName evidence="4">adenylate cyclase</fullName>
        <ecNumber evidence="4">4.6.1.1</ecNumber>
    </recommendedName>
</protein>
<dbReference type="InterPro" id="IPR001054">
    <property type="entry name" value="A/G_cyclase"/>
</dbReference>
<comment type="cofactor">
    <cofactor evidence="2">
        <name>Mg(2+)</name>
        <dbReference type="ChEBI" id="CHEBI:18420"/>
    </cofactor>
</comment>
<evidence type="ECO:0000256" key="1">
    <source>
        <dbReference type="ARBA" id="ARBA00001593"/>
    </source>
</evidence>
<dbReference type="EC" id="4.6.1.1" evidence="4"/>
<evidence type="ECO:0000256" key="13">
    <source>
        <dbReference type="ARBA" id="ARBA00023239"/>
    </source>
</evidence>
<comment type="subcellular location">
    <subcellularLocation>
        <location evidence="3">Membrane</location>
        <topology evidence="3">Multi-pass membrane protein</topology>
    </subcellularLocation>
</comment>
<organism evidence="17 18">
    <name type="scientific">Acrasis kona</name>
    <dbReference type="NCBI Taxonomy" id="1008807"/>
    <lineage>
        <taxon>Eukaryota</taxon>
        <taxon>Discoba</taxon>
        <taxon>Heterolobosea</taxon>
        <taxon>Tetramitia</taxon>
        <taxon>Eutetramitia</taxon>
        <taxon>Acrasidae</taxon>
        <taxon>Acrasis</taxon>
    </lineage>
</organism>
<keyword evidence="12 15" id="KW-0472">Membrane</keyword>
<dbReference type="GO" id="GO:0035556">
    <property type="term" value="P:intracellular signal transduction"/>
    <property type="evidence" value="ECO:0007669"/>
    <property type="project" value="InterPro"/>
</dbReference>
<keyword evidence="5 15" id="KW-0812">Transmembrane</keyword>
<evidence type="ECO:0000256" key="10">
    <source>
        <dbReference type="ARBA" id="ARBA00022989"/>
    </source>
</evidence>
<dbReference type="Proteomes" id="UP001431209">
    <property type="component" value="Unassembled WGS sequence"/>
</dbReference>
<dbReference type="InterPro" id="IPR018297">
    <property type="entry name" value="A/G_cyclase_CS"/>
</dbReference>
<dbReference type="PROSITE" id="PS50125">
    <property type="entry name" value="GUANYLATE_CYCLASE_2"/>
    <property type="match status" value="2"/>
</dbReference>
<feature type="domain" description="Guanylate cyclase" evidence="16">
    <location>
        <begin position="439"/>
        <end position="576"/>
    </location>
</feature>
<keyword evidence="10 15" id="KW-1133">Transmembrane helix</keyword>
<dbReference type="AlphaFoldDB" id="A0AAW2YYM8"/>
<keyword evidence="18" id="KW-1185">Reference proteome</keyword>
<sequence>MERYYRASYLALRKLEIEKKQSRMELGRSFKILENIIPSKSVMQLREYVTTLKDTNFIPFQDRFYSFTHYESVSVLVSDVVSFTSWSSVNSSATVIFMLNTLFSAFDKICIDLNIEKIKTIGDGYFCVSGMNDELAERDSYSLRIVQMAIKMITSVINASEQYKWNIKIRIGISTGPVHLSIIGHTKITFDCCGAAVEVAKVMESNSIPNKIQVCDVTRLALESRFKFIPHMEYQVQGTRYVRGNILEQEQQETNSKPEENLLAITPIVKIDDASVNSNSNDVKFNVLLLVFLKNIQLNYYMFKFSYPGVIPLFRGITVFQLFIYLTNIFPLLPFVLKIILSAIQVMIACFTGVNFTFAPYLQVYSISIFFLQIVTSYFTTKSLLQIFRLSTLSTFRLNEIKNDQVINEKLIHNLLPANIIKKIYDESGFLYDEISTGCVCFIHVSGYDELYLYNSDIAMDFLKNVYLRFDDDCDVYKCHKIKSMWNTYLIVAGLNKEEDYCDRIAKFCLNARQNFNNLLLNCINDKIDKEAHDILLKVNLMCGIHSGSFVAGVVGVGKFLYDVFGDTINTASRMCSSAEHDSIQLSEVSYQLLKDNFETKYRGELLIKGKGMMNTYLLSGYKEQDKATELDFSETLKVD</sequence>
<dbReference type="GO" id="GO:0046872">
    <property type="term" value="F:metal ion binding"/>
    <property type="evidence" value="ECO:0007669"/>
    <property type="project" value="UniProtKB-KW"/>
</dbReference>
<evidence type="ECO:0000256" key="14">
    <source>
        <dbReference type="RuleBase" id="RU000405"/>
    </source>
</evidence>
<dbReference type="GO" id="GO:0005886">
    <property type="term" value="C:plasma membrane"/>
    <property type="evidence" value="ECO:0007669"/>
    <property type="project" value="TreeGrafter"/>
</dbReference>
<keyword evidence="11" id="KW-0115">cAMP biosynthesis</keyword>
<evidence type="ECO:0000256" key="3">
    <source>
        <dbReference type="ARBA" id="ARBA00004141"/>
    </source>
</evidence>
<dbReference type="PANTHER" id="PTHR45627:SF12">
    <property type="entry name" value="ADENYLATE CYCLASE TYPE 2"/>
    <property type="match status" value="1"/>
</dbReference>
<evidence type="ECO:0000313" key="18">
    <source>
        <dbReference type="Proteomes" id="UP001431209"/>
    </source>
</evidence>
<name>A0AAW2YYM8_9EUKA</name>
<dbReference type="GO" id="GO:0007189">
    <property type="term" value="P:adenylate cyclase-activating G protein-coupled receptor signaling pathway"/>
    <property type="evidence" value="ECO:0007669"/>
    <property type="project" value="TreeGrafter"/>
</dbReference>
<evidence type="ECO:0000256" key="8">
    <source>
        <dbReference type="ARBA" id="ARBA00022840"/>
    </source>
</evidence>
<gene>
    <name evidence="17" type="ORF">AKO1_013374</name>
</gene>
<feature type="transmembrane region" description="Helical" evidence="15">
    <location>
        <begin position="309"/>
        <end position="328"/>
    </location>
</feature>
<evidence type="ECO:0000256" key="4">
    <source>
        <dbReference type="ARBA" id="ARBA00012201"/>
    </source>
</evidence>
<comment type="similarity">
    <text evidence="14">Belongs to the adenylyl cyclase class-4/guanylyl cyclase family.</text>
</comment>
<dbReference type="SMART" id="SM00044">
    <property type="entry name" value="CYCc"/>
    <property type="match status" value="2"/>
</dbReference>
<proteinExistence type="inferred from homology"/>
<keyword evidence="7" id="KW-0547">Nucleotide-binding</keyword>
<dbReference type="GO" id="GO:0005524">
    <property type="term" value="F:ATP binding"/>
    <property type="evidence" value="ECO:0007669"/>
    <property type="project" value="UniProtKB-KW"/>
</dbReference>
<keyword evidence="9" id="KW-0460">Magnesium</keyword>
<dbReference type="SUPFAM" id="SSF55073">
    <property type="entry name" value="Nucleotide cyclase"/>
    <property type="match status" value="2"/>
</dbReference>
<dbReference type="InterPro" id="IPR029787">
    <property type="entry name" value="Nucleotide_cyclase"/>
</dbReference>
<keyword evidence="6" id="KW-0479">Metal-binding</keyword>
<dbReference type="GO" id="GO:0004016">
    <property type="term" value="F:adenylate cyclase activity"/>
    <property type="evidence" value="ECO:0007669"/>
    <property type="project" value="UniProtKB-EC"/>
</dbReference>
<evidence type="ECO:0000313" key="17">
    <source>
        <dbReference type="EMBL" id="KAL0482142.1"/>
    </source>
</evidence>
<evidence type="ECO:0000256" key="6">
    <source>
        <dbReference type="ARBA" id="ARBA00022723"/>
    </source>
</evidence>
<accession>A0AAW2YYM8</accession>
<feature type="transmembrane region" description="Helical" evidence="15">
    <location>
        <begin position="362"/>
        <end position="381"/>
    </location>
</feature>
<dbReference type="CDD" id="cd07302">
    <property type="entry name" value="CHD"/>
    <property type="match status" value="2"/>
</dbReference>
<comment type="catalytic activity">
    <reaction evidence="1">
        <text>ATP = 3',5'-cyclic AMP + diphosphate</text>
        <dbReference type="Rhea" id="RHEA:15389"/>
        <dbReference type="ChEBI" id="CHEBI:30616"/>
        <dbReference type="ChEBI" id="CHEBI:33019"/>
        <dbReference type="ChEBI" id="CHEBI:58165"/>
        <dbReference type="EC" id="4.6.1.1"/>
    </reaction>
</comment>
<evidence type="ECO:0000256" key="2">
    <source>
        <dbReference type="ARBA" id="ARBA00001946"/>
    </source>
</evidence>
<dbReference type="PANTHER" id="PTHR45627">
    <property type="entry name" value="ADENYLATE CYCLASE TYPE 1"/>
    <property type="match status" value="1"/>
</dbReference>